<organism evidence="1 2">
    <name type="scientific">Clonostachys rosea f. rosea IK726</name>
    <dbReference type="NCBI Taxonomy" id="1349383"/>
    <lineage>
        <taxon>Eukaryota</taxon>
        <taxon>Fungi</taxon>
        <taxon>Dikarya</taxon>
        <taxon>Ascomycota</taxon>
        <taxon>Pezizomycotina</taxon>
        <taxon>Sordariomycetes</taxon>
        <taxon>Hypocreomycetidae</taxon>
        <taxon>Hypocreales</taxon>
        <taxon>Bionectriaceae</taxon>
        <taxon>Clonostachys</taxon>
    </lineage>
</organism>
<keyword evidence="2" id="KW-1185">Reference proteome</keyword>
<evidence type="ECO:0000313" key="2">
    <source>
        <dbReference type="Proteomes" id="UP000836387"/>
    </source>
</evidence>
<comment type="caution">
    <text evidence="1">The sequence shown here is derived from an EMBL/GenBank/DDBJ whole genome shotgun (WGS) entry which is preliminary data.</text>
</comment>
<name>A0ACA9U333_BIOOC</name>
<gene>
    <name evidence="1" type="ORF">CRV2_00013365</name>
</gene>
<sequence length="533" mass="60470">MALALKMTRQAKRAVFVALFLLAVFVYLFHLDVYHRSRDTPWAAPSAPSAPPQPTSSPLPPPEPVVVTPLSAPLGYYSLSLAQRPYCNARFSVEYLEDIRRHEASYCGPSSRSSMTCFHSHSRVNDDNNEHQVDSLCVGQGVSMDPALGKFSLHCAVRELTADEREKGLVPLFNLRPYWYETGPPKVFEAAVDFHNDAHKLEHEGSAPQLDDPKSVGGGDVAEYDAPSAFLLLKREGDGNVWHCLLEIMSTYMTFDVLGMSRDPLRDNKPYFNSSEEAANTQVVILDDWSNGPFFDLWTLFARRPPIRLKELAANPAAMKAVKDAKIIVPLTGSSNPLWQRSEVRGCTHAPTVSVFSQRVRDHFKVQDPAPQRKEDRIRLTFVDRRSRRLHNQTELFQELARRHPHVEVKLIDFEGMPFPEQIRVARETEILAGVHGAGLTHTMFMREAAGAVVEIQHEEVNVETFRVLAHQRYLSYFRAHGKALPNPKNPDEKDWHWKDVELEPERFFALMDAAIKSIHSIHPWNLDVDRTS</sequence>
<protein>
    <submittedName>
        <fullName evidence="1">Uncharacterized protein</fullName>
    </submittedName>
</protein>
<evidence type="ECO:0000313" key="1">
    <source>
        <dbReference type="EMBL" id="CAG9947252.1"/>
    </source>
</evidence>
<dbReference type="EMBL" id="CADEHS020000011">
    <property type="protein sequence ID" value="CAG9947252.1"/>
    <property type="molecule type" value="Genomic_DNA"/>
</dbReference>
<reference evidence="1" key="1">
    <citation type="submission" date="2020-04" db="EMBL/GenBank/DDBJ databases">
        <authorList>
            <person name="Broberg M."/>
        </authorList>
    </citation>
    <scope>NUCLEOTIDE SEQUENCE</scope>
</reference>
<proteinExistence type="predicted"/>
<dbReference type="Proteomes" id="UP000836387">
    <property type="component" value="Unassembled WGS sequence"/>
</dbReference>
<reference evidence="1" key="2">
    <citation type="submission" date="2021-10" db="EMBL/GenBank/DDBJ databases">
        <authorList>
            <person name="Piombo E."/>
        </authorList>
    </citation>
    <scope>NUCLEOTIDE SEQUENCE</scope>
</reference>
<accession>A0ACA9U333</accession>